<name>A0A4R0HAS8_9ACTN</name>
<protein>
    <recommendedName>
        <fullName evidence="3">Effector-binding domain-containing protein</fullName>
    </recommendedName>
</protein>
<dbReference type="Proteomes" id="UP000292346">
    <property type="component" value="Unassembled WGS sequence"/>
</dbReference>
<comment type="caution">
    <text evidence="1">The sequence shown here is derived from an EMBL/GenBank/DDBJ whole genome shotgun (WGS) entry which is preliminary data.</text>
</comment>
<organism evidence="1 2">
    <name type="scientific">Kribbella soli</name>
    <dbReference type="NCBI Taxonomy" id="1124743"/>
    <lineage>
        <taxon>Bacteria</taxon>
        <taxon>Bacillati</taxon>
        <taxon>Actinomycetota</taxon>
        <taxon>Actinomycetes</taxon>
        <taxon>Propionibacteriales</taxon>
        <taxon>Kribbellaceae</taxon>
        <taxon>Kribbella</taxon>
    </lineage>
</organism>
<keyword evidence="2" id="KW-1185">Reference proteome</keyword>
<evidence type="ECO:0008006" key="3">
    <source>
        <dbReference type="Google" id="ProtNLM"/>
    </source>
</evidence>
<accession>A0A4R0HAS8</accession>
<gene>
    <name evidence="1" type="ORF">E0H45_14725</name>
</gene>
<evidence type="ECO:0000313" key="2">
    <source>
        <dbReference type="Proteomes" id="UP000292346"/>
    </source>
</evidence>
<dbReference type="InterPro" id="IPR011256">
    <property type="entry name" value="Reg_factor_effector_dom_sf"/>
</dbReference>
<dbReference type="SUPFAM" id="SSF55136">
    <property type="entry name" value="Probable bacterial effector-binding domain"/>
    <property type="match status" value="1"/>
</dbReference>
<evidence type="ECO:0000313" key="1">
    <source>
        <dbReference type="EMBL" id="TCC07263.1"/>
    </source>
</evidence>
<proteinExistence type="predicted"/>
<reference evidence="1 2" key="1">
    <citation type="submission" date="2019-02" db="EMBL/GenBank/DDBJ databases">
        <title>Kribbella capetownensis sp. nov. and Kribbella speibonae sp. nov., isolated from soil.</title>
        <authorList>
            <person name="Curtis S.M."/>
            <person name="Norton I."/>
            <person name="Everest G.J."/>
            <person name="Meyers P.R."/>
        </authorList>
    </citation>
    <scope>NUCLEOTIDE SEQUENCE [LARGE SCALE GENOMIC DNA]</scope>
    <source>
        <strain evidence="1 2">KCTC 29219</strain>
    </source>
</reference>
<sequence>MRFHSDELTAVRRGHLVPEQLEDWVPSACAVVAEHLRHHGIAPTGYPFARWHPLPGGVIEAEAGFPVRAPIANTGEIEASSLPAGPVLAVWHTDPDEKLPLSYHAVQDWLETEEAVATGDSWEIYHDLPTCYRVGTRIEIVQPILFPTASPHRN</sequence>
<dbReference type="RefSeq" id="WP_165546473.1">
    <property type="nucleotide sequence ID" value="NZ_SJJZ01000002.1"/>
</dbReference>
<dbReference type="EMBL" id="SJJZ01000002">
    <property type="protein sequence ID" value="TCC07263.1"/>
    <property type="molecule type" value="Genomic_DNA"/>
</dbReference>
<dbReference type="Gene3D" id="3.20.80.10">
    <property type="entry name" value="Regulatory factor, effector binding domain"/>
    <property type="match status" value="1"/>
</dbReference>
<dbReference type="AlphaFoldDB" id="A0A4R0HAS8"/>